<comment type="subcellular location">
    <subcellularLocation>
        <location evidence="1">Secreted</location>
    </subcellularLocation>
</comment>
<evidence type="ECO:0000256" key="5">
    <source>
        <dbReference type="ARBA" id="ARBA00022737"/>
    </source>
</evidence>
<keyword evidence="5" id="KW-0677">Repeat</keyword>
<evidence type="ECO:0000256" key="3">
    <source>
        <dbReference type="ARBA" id="ARBA00022536"/>
    </source>
</evidence>
<evidence type="ECO:0000313" key="9">
    <source>
        <dbReference type="Proteomes" id="UP000749559"/>
    </source>
</evidence>
<dbReference type="PANTHER" id="PTHR47333">
    <property type="entry name" value="VON WILLEBRAND FACTOR C AND EGF DOMAIN-CONTAINING PROTEIN"/>
    <property type="match status" value="1"/>
</dbReference>
<dbReference type="InterPro" id="IPR000152">
    <property type="entry name" value="EGF-type_Asp/Asn_hydroxyl_site"/>
</dbReference>
<evidence type="ECO:0000256" key="4">
    <source>
        <dbReference type="ARBA" id="ARBA00022729"/>
    </source>
</evidence>
<keyword evidence="9" id="KW-1185">Reference proteome</keyword>
<dbReference type="PROSITE" id="PS00010">
    <property type="entry name" value="ASX_HYDROXYL"/>
    <property type="match status" value="1"/>
</dbReference>
<comment type="caution">
    <text evidence="8">The sequence shown here is derived from an EMBL/GenBank/DDBJ whole genome shotgun (WGS) entry which is preliminary data.</text>
</comment>
<evidence type="ECO:0000256" key="7">
    <source>
        <dbReference type="ARBA" id="ARBA00023180"/>
    </source>
</evidence>
<evidence type="ECO:0000256" key="1">
    <source>
        <dbReference type="ARBA" id="ARBA00004613"/>
    </source>
</evidence>
<keyword evidence="2" id="KW-0964">Secreted</keyword>
<dbReference type="InterPro" id="IPR049883">
    <property type="entry name" value="NOTCH1_EGF-like"/>
</dbReference>
<keyword evidence="6" id="KW-1015">Disulfide bond</keyword>
<dbReference type="SUPFAM" id="SSF57184">
    <property type="entry name" value="Growth factor receptor domain"/>
    <property type="match status" value="1"/>
</dbReference>
<organism evidence="8 9">
    <name type="scientific">Owenia fusiformis</name>
    <name type="common">Polychaete worm</name>
    <dbReference type="NCBI Taxonomy" id="6347"/>
    <lineage>
        <taxon>Eukaryota</taxon>
        <taxon>Metazoa</taxon>
        <taxon>Spiralia</taxon>
        <taxon>Lophotrochozoa</taxon>
        <taxon>Annelida</taxon>
        <taxon>Polychaeta</taxon>
        <taxon>Sedentaria</taxon>
        <taxon>Canalipalpata</taxon>
        <taxon>Sabellida</taxon>
        <taxon>Oweniida</taxon>
        <taxon>Oweniidae</taxon>
        <taxon>Owenia</taxon>
    </lineage>
</organism>
<dbReference type="SMART" id="SM00179">
    <property type="entry name" value="EGF_CA"/>
    <property type="match status" value="2"/>
</dbReference>
<dbReference type="Pfam" id="PF14670">
    <property type="entry name" value="FXa_inhibition"/>
    <property type="match status" value="1"/>
</dbReference>
<gene>
    <name evidence="8" type="ORF">OFUS_LOCUS22476</name>
</gene>
<dbReference type="OrthoDB" id="6286622at2759"/>
<keyword evidence="4" id="KW-0732">Signal</keyword>
<proteinExistence type="predicted"/>
<dbReference type="PANTHER" id="PTHR47333:SF4">
    <property type="entry name" value="EGF-LIKE DOMAIN-CONTAINING PROTEIN"/>
    <property type="match status" value="1"/>
</dbReference>
<dbReference type="Gene3D" id="2.10.25.10">
    <property type="entry name" value="Laminin"/>
    <property type="match status" value="3"/>
</dbReference>
<evidence type="ECO:0000256" key="6">
    <source>
        <dbReference type="ARBA" id="ARBA00023157"/>
    </source>
</evidence>
<dbReference type="PROSITE" id="PS01187">
    <property type="entry name" value="EGF_CA"/>
    <property type="match status" value="1"/>
</dbReference>
<dbReference type="InterPro" id="IPR001881">
    <property type="entry name" value="EGF-like_Ca-bd_dom"/>
</dbReference>
<dbReference type="SMART" id="SM00181">
    <property type="entry name" value="EGF"/>
    <property type="match status" value="2"/>
</dbReference>
<dbReference type="Proteomes" id="UP000749559">
    <property type="component" value="Unassembled WGS sequence"/>
</dbReference>
<reference evidence="8" key="1">
    <citation type="submission" date="2022-03" db="EMBL/GenBank/DDBJ databases">
        <authorList>
            <person name="Martin C."/>
        </authorList>
    </citation>
    <scope>NUCLEOTIDE SEQUENCE</scope>
</reference>
<dbReference type="InterPro" id="IPR000742">
    <property type="entry name" value="EGF"/>
</dbReference>
<dbReference type="Pfam" id="PF07645">
    <property type="entry name" value="EGF_CA"/>
    <property type="match status" value="1"/>
</dbReference>
<protein>
    <submittedName>
        <fullName evidence="8">Uncharacterized protein</fullName>
    </submittedName>
</protein>
<dbReference type="GO" id="GO:0005576">
    <property type="term" value="C:extracellular region"/>
    <property type="evidence" value="ECO:0007669"/>
    <property type="project" value="UniProtKB-SubCell"/>
</dbReference>
<dbReference type="CDD" id="cd00054">
    <property type="entry name" value="EGF_CA"/>
    <property type="match status" value="1"/>
</dbReference>
<dbReference type="PROSITE" id="PS01186">
    <property type="entry name" value="EGF_2"/>
    <property type="match status" value="1"/>
</dbReference>
<accession>A0A8J1TE18</accession>
<keyword evidence="7" id="KW-0325">Glycoprotein</keyword>
<dbReference type="FunFam" id="2.10.25.10:FF:000240">
    <property type="entry name" value="Vitamin K-dependent protein S"/>
    <property type="match status" value="1"/>
</dbReference>
<keyword evidence="3" id="KW-0245">EGF-like domain</keyword>
<name>A0A8J1TE18_OWEFU</name>
<dbReference type="InterPro" id="IPR009030">
    <property type="entry name" value="Growth_fac_rcpt_cys_sf"/>
</dbReference>
<dbReference type="InterPro" id="IPR018097">
    <property type="entry name" value="EGF_Ca-bd_CS"/>
</dbReference>
<evidence type="ECO:0000313" key="8">
    <source>
        <dbReference type="EMBL" id="CAH1798320.1"/>
    </source>
</evidence>
<evidence type="ECO:0000256" key="2">
    <source>
        <dbReference type="ARBA" id="ARBA00022525"/>
    </source>
</evidence>
<dbReference type="InterPro" id="IPR052080">
    <property type="entry name" value="vWF_C/EGF_Fibrillin"/>
</dbReference>
<dbReference type="AlphaFoldDB" id="A0A8J1TE18"/>
<feature type="non-terminal residue" evidence="8">
    <location>
        <position position="202"/>
    </location>
</feature>
<sequence length="202" mass="22081">CSCNDRFTLHDDGHNCTDVNECDIANGGCEHNCTNTNGSYECSCNTGFALHDDGHNCTDVNECDTANGGCTQICSNNVGSFVCSCLDGFSLQDGNACIYQKLTLAGEGGRDIILGVYELQEERNDGRVVYKYDVFYLYYLISFGDWNIATNLGSTSVHGYFTDEVPQTQYPEDLQSHMEVSDGYGFVDSTYVITPYTGDAGP</sequence>
<dbReference type="GO" id="GO:0005509">
    <property type="term" value="F:calcium ion binding"/>
    <property type="evidence" value="ECO:0007669"/>
    <property type="project" value="InterPro"/>
</dbReference>
<dbReference type="EMBL" id="CAIIXF020000011">
    <property type="protein sequence ID" value="CAH1798320.1"/>
    <property type="molecule type" value="Genomic_DNA"/>
</dbReference>